<dbReference type="AlphaFoldDB" id="A0A9D1MCC7"/>
<gene>
    <name evidence="3" type="ORF">IAA61_07795</name>
</gene>
<feature type="region of interest" description="Disordered" evidence="1">
    <location>
        <begin position="192"/>
        <end position="213"/>
    </location>
</feature>
<organism evidence="3 4">
    <name type="scientific">Candidatus Ornithomonoglobus merdipullorum</name>
    <dbReference type="NCBI Taxonomy" id="2840895"/>
    <lineage>
        <taxon>Bacteria</taxon>
        <taxon>Bacillati</taxon>
        <taxon>Bacillota</taxon>
        <taxon>Clostridia</taxon>
        <taxon>Candidatus Ornithomonoglobus</taxon>
    </lineage>
</organism>
<accession>A0A9D1MCC7</accession>
<feature type="transmembrane region" description="Helical" evidence="2">
    <location>
        <begin position="108"/>
        <end position="129"/>
    </location>
</feature>
<feature type="transmembrane region" description="Helical" evidence="2">
    <location>
        <begin position="47"/>
        <end position="70"/>
    </location>
</feature>
<sequence length="213" mass="23766">MNLKHMKLWTVAAFIDLLLGLFLIGCGIVEFTGIMKTNASTVIETGGIQLSYLVFISGVLVFACGLFALIDKKAMARINLQILLGAASLAWPVFVSIALFFSQRTICIRLLPTILSSLFFIIALMIVKVTNESLKKVRKFNPKKHVDAMGKRRSNVNVASVFKGGSKRSRSVHKMHLSSGMEKMFRPKHRRMGGKLYSGSRKRGGIKLRSRYK</sequence>
<evidence type="ECO:0000313" key="4">
    <source>
        <dbReference type="Proteomes" id="UP000824109"/>
    </source>
</evidence>
<reference evidence="3" key="2">
    <citation type="journal article" date="2021" name="PeerJ">
        <title>Extensive microbial diversity within the chicken gut microbiome revealed by metagenomics and culture.</title>
        <authorList>
            <person name="Gilroy R."/>
            <person name="Ravi A."/>
            <person name="Getino M."/>
            <person name="Pursley I."/>
            <person name="Horton D.L."/>
            <person name="Alikhan N.F."/>
            <person name="Baker D."/>
            <person name="Gharbi K."/>
            <person name="Hall N."/>
            <person name="Watson M."/>
            <person name="Adriaenssens E.M."/>
            <person name="Foster-Nyarko E."/>
            <person name="Jarju S."/>
            <person name="Secka A."/>
            <person name="Antonio M."/>
            <person name="Oren A."/>
            <person name="Chaudhuri R.R."/>
            <person name="La Ragione R."/>
            <person name="Hildebrand F."/>
            <person name="Pallen M.J."/>
        </authorList>
    </citation>
    <scope>NUCLEOTIDE SEQUENCE</scope>
    <source>
        <strain evidence="3">USAMLcec3-3695</strain>
    </source>
</reference>
<reference evidence="3" key="1">
    <citation type="submission" date="2020-10" db="EMBL/GenBank/DDBJ databases">
        <authorList>
            <person name="Gilroy R."/>
        </authorList>
    </citation>
    <scope>NUCLEOTIDE SEQUENCE</scope>
    <source>
        <strain evidence="3">USAMLcec3-3695</strain>
    </source>
</reference>
<dbReference type="Proteomes" id="UP000824109">
    <property type="component" value="Unassembled WGS sequence"/>
</dbReference>
<evidence type="ECO:0000256" key="2">
    <source>
        <dbReference type="SAM" id="Phobius"/>
    </source>
</evidence>
<name>A0A9D1MCC7_9FIRM</name>
<feature type="transmembrane region" description="Helical" evidence="2">
    <location>
        <begin position="82"/>
        <end position="102"/>
    </location>
</feature>
<feature type="transmembrane region" description="Helical" evidence="2">
    <location>
        <begin position="12"/>
        <end position="35"/>
    </location>
</feature>
<keyword evidence="2" id="KW-0472">Membrane</keyword>
<feature type="compositionally biased region" description="Basic residues" evidence="1">
    <location>
        <begin position="200"/>
        <end position="213"/>
    </location>
</feature>
<evidence type="ECO:0000256" key="1">
    <source>
        <dbReference type="SAM" id="MobiDB-lite"/>
    </source>
</evidence>
<proteinExistence type="predicted"/>
<keyword evidence="2" id="KW-1133">Transmembrane helix</keyword>
<comment type="caution">
    <text evidence="3">The sequence shown here is derived from an EMBL/GenBank/DDBJ whole genome shotgun (WGS) entry which is preliminary data.</text>
</comment>
<evidence type="ECO:0000313" key="3">
    <source>
        <dbReference type="EMBL" id="HIU57692.1"/>
    </source>
</evidence>
<dbReference type="EMBL" id="DVNB01000083">
    <property type="protein sequence ID" value="HIU57692.1"/>
    <property type="molecule type" value="Genomic_DNA"/>
</dbReference>
<protein>
    <submittedName>
        <fullName evidence="3">Uncharacterized protein</fullName>
    </submittedName>
</protein>
<keyword evidence="2" id="KW-0812">Transmembrane</keyword>